<dbReference type="InterPro" id="IPR037197">
    <property type="entry name" value="WWE_dom_sf"/>
</dbReference>
<dbReference type="SUPFAM" id="SSF117839">
    <property type="entry name" value="WWE domain"/>
    <property type="match status" value="1"/>
</dbReference>
<evidence type="ECO:0000313" key="2">
    <source>
        <dbReference type="EMBL" id="CAF1110445.1"/>
    </source>
</evidence>
<evidence type="ECO:0000259" key="1">
    <source>
        <dbReference type="PROSITE" id="PS50918"/>
    </source>
</evidence>
<organism evidence="2 4">
    <name type="scientific">Rotaria magnacalcarata</name>
    <dbReference type="NCBI Taxonomy" id="392030"/>
    <lineage>
        <taxon>Eukaryota</taxon>
        <taxon>Metazoa</taxon>
        <taxon>Spiralia</taxon>
        <taxon>Gnathifera</taxon>
        <taxon>Rotifera</taxon>
        <taxon>Eurotatoria</taxon>
        <taxon>Bdelloidea</taxon>
        <taxon>Philodinida</taxon>
        <taxon>Philodinidae</taxon>
        <taxon>Rotaria</taxon>
    </lineage>
</organism>
<dbReference type="PROSITE" id="PS51996">
    <property type="entry name" value="TR_MART"/>
    <property type="match status" value="1"/>
</dbReference>
<dbReference type="InterPro" id="IPR004170">
    <property type="entry name" value="WWE_dom"/>
</dbReference>
<name>A0A814PTN4_9BILA</name>
<reference evidence="2" key="1">
    <citation type="submission" date="2021-02" db="EMBL/GenBank/DDBJ databases">
        <authorList>
            <person name="Nowell W R."/>
        </authorList>
    </citation>
    <scope>NUCLEOTIDE SEQUENCE</scope>
</reference>
<protein>
    <recommendedName>
        <fullName evidence="1">WWE domain-containing protein</fullName>
    </recommendedName>
</protein>
<dbReference type="Proteomes" id="UP000681967">
    <property type="component" value="Unassembled WGS sequence"/>
</dbReference>
<dbReference type="InterPro" id="IPR003540">
    <property type="entry name" value="ADP-ribosyltransferase"/>
</dbReference>
<dbReference type="AlphaFoldDB" id="A0A814PTN4"/>
<dbReference type="GO" id="GO:0005576">
    <property type="term" value="C:extracellular region"/>
    <property type="evidence" value="ECO:0007669"/>
    <property type="project" value="InterPro"/>
</dbReference>
<dbReference type="Pfam" id="PF03496">
    <property type="entry name" value="ADPrib_exo_Tox"/>
    <property type="match status" value="1"/>
</dbReference>
<dbReference type="SUPFAM" id="SSF56399">
    <property type="entry name" value="ADP-ribosylation"/>
    <property type="match status" value="1"/>
</dbReference>
<feature type="domain" description="WWE" evidence="1">
    <location>
        <begin position="1"/>
        <end position="85"/>
    </location>
</feature>
<dbReference type="PROSITE" id="PS50918">
    <property type="entry name" value="WWE"/>
    <property type="match status" value="1"/>
</dbReference>
<evidence type="ECO:0000313" key="4">
    <source>
        <dbReference type="Proteomes" id="UP000663855"/>
    </source>
</evidence>
<comment type="caution">
    <text evidence="2">The sequence shown here is derived from an EMBL/GenBank/DDBJ whole genome shotgun (WGS) entry which is preliminary data.</text>
</comment>
<evidence type="ECO:0000313" key="3">
    <source>
        <dbReference type="EMBL" id="CAF4319229.1"/>
    </source>
</evidence>
<sequence length="342" mass="39525">MTAKDFVSSVTWLWKTNKNDPWYFPEKEEIETDKWTSYSNIETVKIQEKYQEKATEAILNDYRIDFKHFVHISNWNGKRERLVKRVTCDIGPRKNQTESQRNEWLLPTPLPLIKSFGQGGKNGLRCFLLDVESCFNLRSSSLQHESIRRQMVEKAAEGLITEGDEKSKEMAQELINIKNGTLEEVAKKCAFLYTKESFLYRKLNELSTFGSFALFLSALPEHGSKDKMTVYRSANLTEDMIDQYREAEGSADHMTFPAFTSTTRNSVVAEIYDGNVLFKIDIIPYADAVDVSSYSNFPDEEEMLLNSYFSFSIQSCIFDIITKKWTIHLQSFNVDDEPPLCS</sequence>
<proteinExistence type="predicted"/>
<dbReference type="EMBL" id="CAJNOV010002605">
    <property type="protein sequence ID" value="CAF1110445.1"/>
    <property type="molecule type" value="Genomic_DNA"/>
</dbReference>
<dbReference type="Gene3D" id="3.90.176.10">
    <property type="entry name" value="Toxin ADP-ribosyltransferase, Chain A, domain 1"/>
    <property type="match status" value="1"/>
</dbReference>
<accession>A0A814PTN4</accession>
<gene>
    <name evidence="3" type="ORF">BYL167_LOCUS28214</name>
    <name evidence="2" type="ORF">CJN711_LOCUS7601</name>
</gene>
<dbReference type="Proteomes" id="UP000663855">
    <property type="component" value="Unassembled WGS sequence"/>
</dbReference>
<dbReference type="EMBL" id="CAJOBH010039216">
    <property type="protein sequence ID" value="CAF4319229.1"/>
    <property type="molecule type" value="Genomic_DNA"/>
</dbReference>